<dbReference type="InterPro" id="IPR029068">
    <property type="entry name" value="Glyas_Bleomycin-R_OHBP_Dase"/>
</dbReference>
<proteinExistence type="predicted"/>
<feature type="domain" description="VOC" evidence="1">
    <location>
        <begin position="4"/>
        <end position="118"/>
    </location>
</feature>
<protein>
    <recommendedName>
        <fullName evidence="1">VOC domain-containing protein</fullName>
    </recommendedName>
</protein>
<evidence type="ECO:0000313" key="2">
    <source>
        <dbReference type="EMBL" id="BCS95383.1"/>
    </source>
</evidence>
<dbReference type="InterPro" id="IPR004360">
    <property type="entry name" value="Glyas_Fos-R_dOase_dom"/>
</dbReference>
<dbReference type="EMBL" id="AP024488">
    <property type="protein sequence ID" value="BCS95383.1"/>
    <property type="molecule type" value="Genomic_DNA"/>
</dbReference>
<organism evidence="2 3">
    <name type="scientific">Desulfoluna limicola</name>
    <dbReference type="NCBI Taxonomy" id="2810562"/>
    <lineage>
        <taxon>Bacteria</taxon>
        <taxon>Pseudomonadati</taxon>
        <taxon>Thermodesulfobacteriota</taxon>
        <taxon>Desulfobacteria</taxon>
        <taxon>Desulfobacterales</taxon>
        <taxon>Desulfolunaceae</taxon>
        <taxon>Desulfoluna</taxon>
    </lineage>
</organism>
<sequence>MKTSELSACFCTPDVQACRDFYRKHFAVTIIFDCGWYLNLRFGESGPTLQFMEPQGEMPVFGGVGVTLNFKVEDVDAEYQRLVTEGLGILMPLEDHPWGDRGFSVADPIGNSLYIYSDREPTEEYRQYYRE</sequence>
<evidence type="ECO:0000313" key="3">
    <source>
        <dbReference type="Proteomes" id="UP001320148"/>
    </source>
</evidence>
<dbReference type="Gene3D" id="3.30.720.110">
    <property type="match status" value="1"/>
</dbReference>
<dbReference type="Proteomes" id="UP001320148">
    <property type="component" value="Chromosome"/>
</dbReference>
<dbReference type="Gene3D" id="3.30.720.120">
    <property type="match status" value="1"/>
</dbReference>
<dbReference type="RefSeq" id="WP_236891636.1">
    <property type="nucleotide sequence ID" value="NZ_AP024488.1"/>
</dbReference>
<name>A0ABN6F0U1_9BACT</name>
<dbReference type="SUPFAM" id="SSF54593">
    <property type="entry name" value="Glyoxalase/Bleomycin resistance protein/Dihydroxybiphenyl dioxygenase"/>
    <property type="match status" value="1"/>
</dbReference>
<dbReference type="InterPro" id="IPR037523">
    <property type="entry name" value="VOC_core"/>
</dbReference>
<dbReference type="Pfam" id="PF00903">
    <property type="entry name" value="Glyoxalase"/>
    <property type="match status" value="1"/>
</dbReference>
<accession>A0ABN6F0U1</accession>
<reference evidence="2 3" key="1">
    <citation type="submission" date="2021-02" db="EMBL/GenBank/DDBJ databases">
        <title>Complete genome of Desulfoluna sp. strain ASN36.</title>
        <authorList>
            <person name="Takahashi A."/>
            <person name="Kojima H."/>
            <person name="Fukui M."/>
        </authorList>
    </citation>
    <scope>NUCLEOTIDE SEQUENCE [LARGE SCALE GENOMIC DNA]</scope>
    <source>
        <strain evidence="2 3">ASN36</strain>
    </source>
</reference>
<keyword evidence="3" id="KW-1185">Reference proteome</keyword>
<dbReference type="PROSITE" id="PS51819">
    <property type="entry name" value="VOC"/>
    <property type="match status" value="1"/>
</dbReference>
<evidence type="ECO:0000259" key="1">
    <source>
        <dbReference type="PROSITE" id="PS51819"/>
    </source>
</evidence>
<gene>
    <name evidence="2" type="ORF">DSLASN_10150</name>
</gene>